<organism evidence="1 2">
    <name type="scientific">Coniosporium uncinatum</name>
    <dbReference type="NCBI Taxonomy" id="93489"/>
    <lineage>
        <taxon>Eukaryota</taxon>
        <taxon>Fungi</taxon>
        <taxon>Dikarya</taxon>
        <taxon>Ascomycota</taxon>
        <taxon>Pezizomycotina</taxon>
        <taxon>Dothideomycetes</taxon>
        <taxon>Dothideomycetes incertae sedis</taxon>
        <taxon>Coniosporium</taxon>
    </lineage>
</organism>
<dbReference type="EMBL" id="JAWDJW010001520">
    <property type="protein sequence ID" value="KAK3078916.1"/>
    <property type="molecule type" value="Genomic_DNA"/>
</dbReference>
<proteinExistence type="predicted"/>
<evidence type="ECO:0000313" key="2">
    <source>
        <dbReference type="Proteomes" id="UP001186974"/>
    </source>
</evidence>
<protein>
    <submittedName>
        <fullName evidence="1">Uncharacterized protein</fullName>
    </submittedName>
</protein>
<accession>A0ACC3DQD9</accession>
<evidence type="ECO:0000313" key="1">
    <source>
        <dbReference type="EMBL" id="KAK3078916.1"/>
    </source>
</evidence>
<gene>
    <name evidence="1" type="ORF">LTS18_006301</name>
</gene>
<keyword evidence="2" id="KW-1185">Reference proteome</keyword>
<dbReference type="Proteomes" id="UP001186974">
    <property type="component" value="Unassembled WGS sequence"/>
</dbReference>
<reference evidence="1" key="1">
    <citation type="submission" date="2024-09" db="EMBL/GenBank/DDBJ databases">
        <title>Black Yeasts Isolated from many extreme environments.</title>
        <authorList>
            <person name="Coleine C."/>
            <person name="Stajich J.E."/>
            <person name="Selbmann L."/>
        </authorList>
    </citation>
    <scope>NUCLEOTIDE SEQUENCE</scope>
    <source>
        <strain evidence="1">CCFEE 5737</strain>
    </source>
</reference>
<sequence>MLVTTFLVALWATAAVCQAQASVRCPLVFDGRIPSTVTNTVFDTASSPFNPEYVKGKDLAFSSMVSLPASQASRFEENDTKAVGISINDESIFQPGDPPGQLGFRRAEFLYKANNGTDASATGLKTVHWSVQLDPSKPLNLSHEYMMVWRERNDFSANQFMFQTGSLLYNTSVPKDNWSVVGKTNNIIFTTPVSKDGWQNFAVSLDQDKNKLRVYYSVGNGQLKLVADSVVNDNSGGGQFHAGLLKKPTGTADVVNAGYQETGIDEGVIYGSLFVEDSAGQCVSL</sequence>
<name>A0ACC3DQD9_9PEZI</name>
<comment type="caution">
    <text evidence="1">The sequence shown here is derived from an EMBL/GenBank/DDBJ whole genome shotgun (WGS) entry which is preliminary data.</text>
</comment>